<dbReference type="GO" id="GO:0003676">
    <property type="term" value="F:nucleic acid binding"/>
    <property type="evidence" value="ECO:0007669"/>
    <property type="project" value="InterPro"/>
</dbReference>
<name>A0AAU8PBC3_DESK7</name>
<dbReference type="AlphaFoldDB" id="A0AAU8PBC3"/>
<dbReference type="PANTHER" id="PTHR46387:SF2">
    <property type="entry name" value="RIBONUCLEASE HI"/>
    <property type="match status" value="1"/>
</dbReference>
<reference evidence="3" key="1">
    <citation type="submission" date="2011-05" db="EMBL/GenBank/DDBJ databases">
        <title>Complete sequence of Desulfotomaculum kuznetsovii DSM 6115.</title>
        <authorList>
            <person name="Lucas S."/>
            <person name="Han J."/>
            <person name="Lapidus A."/>
            <person name="Cheng J.-F."/>
            <person name="Goodwin L."/>
            <person name="Pitluck S."/>
            <person name="Peters L."/>
            <person name="Mikhailova N."/>
            <person name="Lu M."/>
            <person name="Saunders E."/>
            <person name="Han C."/>
            <person name="Tapia R."/>
            <person name="Land M."/>
            <person name="Hauser L."/>
            <person name="Kyrpides N."/>
            <person name="Ivanova N."/>
            <person name="Pagani I."/>
            <person name="Nazina T."/>
            <person name="Ivanova A."/>
            <person name="Parshina S."/>
            <person name="Kuever J."/>
            <person name="Muyzer G."/>
            <person name="Plugge C."/>
            <person name="Stams A."/>
            <person name="Woyke T."/>
        </authorList>
    </citation>
    <scope>NUCLEOTIDE SEQUENCE [LARGE SCALE GENOMIC DNA]</scope>
    <source>
        <strain evidence="3">DSM 6115 / VKM B-1805 / 17</strain>
    </source>
</reference>
<organism evidence="2 3">
    <name type="scientific">Desulfofundulus kuznetsovii (strain DSM 6115 / VKM B-1805 / 17)</name>
    <name type="common">Desulfotomaculum kuznetsovii</name>
    <dbReference type="NCBI Taxonomy" id="760568"/>
    <lineage>
        <taxon>Bacteria</taxon>
        <taxon>Bacillati</taxon>
        <taxon>Bacillota</taxon>
        <taxon>Clostridia</taxon>
        <taxon>Eubacteriales</taxon>
        <taxon>Peptococcaceae</taxon>
        <taxon>Desulfofundulus</taxon>
    </lineage>
</organism>
<evidence type="ECO:0000313" key="3">
    <source>
        <dbReference type="Proteomes" id="UP000009229"/>
    </source>
</evidence>
<dbReference type="PROSITE" id="PS50879">
    <property type="entry name" value="RNASE_H_1"/>
    <property type="match status" value="1"/>
</dbReference>
<dbReference type="Gene3D" id="3.30.420.10">
    <property type="entry name" value="Ribonuclease H-like superfamily/Ribonuclease H"/>
    <property type="match status" value="1"/>
</dbReference>
<evidence type="ECO:0000259" key="1">
    <source>
        <dbReference type="PROSITE" id="PS50879"/>
    </source>
</evidence>
<dbReference type="SUPFAM" id="SSF53098">
    <property type="entry name" value="Ribonuclease H-like"/>
    <property type="match status" value="1"/>
</dbReference>
<dbReference type="EMBL" id="CP002770">
    <property type="protein sequence ID" value="AEG14346.1"/>
    <property type="molecule type" value="Genomic_DNA"/>
</dbReference>
<feature type="domain" description="RNase H type-1" evidence="1">
    <location>
        <begin position="10"/>
        <end position="144"/>
    </location>
</feature>
<dbReference type="KEGG" id="dku:Desku_0739"/>
<dbReference type="Proteomes" id="UP000009229">
    <property type="component" value="Chromosome"/>
</dbReference>
<protein>
    <submittedName>
        <fullName evidence="2">Ribonuclease H</fullName>
    </submittedName>
</protein>
<accession>A0AAU8PBC3</accession>
<evidence type="ECO:0000313" key="2">
    <source>
        <dbReference type="EMBL" id="AEG14346.1"/>
    </source>
</evidence>
<dbReference type="InterPro" id="IPR036397">
    <property type="entry name" value="RNaseH_sf"/>
</dbReference>
<dbReference type="CDD" id="cd09279">
    <property type="entry name" value="RNase_HI_like"/>
    <property type="match status" value="1"/>
</dbReference>
<dbReference type="Pfam" id="PF13456">
    <property type="entry name" value="RVT_3"/>
    <property type="match status" value="1"/>
</dbReference>
<dbReference type="InterPro" id="IPR002156">
    <property type="entry name" value="RNaseH_domain"/>
</dbReference>
<gene>
    <name evidence="2" type="ordered locus">Desku_0739</name>
</gene>
<dbReference type="GO" id="GO:0004523">
    <property type="term" value="F:RNA-DNA hybrid ribonuclease activity"/>
    <property type="evidence" value="ECO:0007669"/>
    <property type="project" value="InterPro"/>
</dbReference>
<keyword evidence="3" id="KW-1185">Reference proteome</keyword>
<dbReference type="PANTHER" id="PTHR46387">
    <property type="entry name" value="POLYNUCLEOTIDYL TRANSFERASE, RIBONUCLEASE H-LIKE SUPERFAMILY PROTEIN"/>
    <property type="match status" value="1"/>
</dbReference>
<dbReference type="InterPro" id="IPR012337">
    <property type="entry name" value="RNaseH-like_sf"/>
</dbReference>
<sequence length="145" mass="16562">MEKLSKEKGLLRVYYGHFDGVSRGNPGEAAVGAYLVDENGEVVWEKSERVGVHTSNEAEYLALIALLEEVARRDIKEITVYGDSQLVINQVNGHWNINHAHLYELYRRADRLMRGRKVRLVWVPREKNMRADKLANQAFRNAGGV</sequence>
<proteinExistence type="predicted"/>